<gene>
    <name evidence="4" type="ORF">LZZ85_07190</name>
</gene>
<evidence type="ECO:0000256" key="1">
    <source>
        <dbReference type="SAM" id="MobiDB-lite"/>
    </source>
</evidence>
<dbReference type="Proteomes" id="UP001165367">
    <property type="component" value="Unassembled WGS sequence"/>
</dbReference>
<feature type="transmembrane region" description="Helical" evidence="2">
    <location>
        <begin position="6"/>
        <end position="26"/>
    </location>
</feature>
<feature type="domain" description="Peptidase M56" evidence="3">
    <location>
        <begin position="127"/>
        <end position="250"/>
    </location>
</feature>
<feature type="compositionally biased region" description="Polar residues" evidence="1">
    <location>
        <begin position="325"/>
        <end position="337"/>
    </location>
</feature>
<feature type="transmembrane region" description="Helical" evidence="2">
    <location>
        <begin position="84"/>
        <end position="103"/>
    </location>
</feature>
<name>A0ABS9KP02_9BACT</name>
<feature type="region of interest" description="Disordered" evidence="1">
    <location>
        <begin position="309"/>
        <end position="344"/>
    </location>
</feature>
<feature type="compositionally biased region" description="Polar residues" evidence="1">
    <location>
        <begin position="419"/>
        <end position="431"/>
    </location>
</feature>
<evidence type="ECO:0000313" key="4">
    <source>
        <dbReference type="EMBL" id="MCG2614059.1"/>
    </source>
</evidence>
<feature type="region of interest" description="Disordered" evidence="1">
    <location>
        <begin position="409"/>
        <end position="445"/>
    </location>
</feature>
<dbReference type="InterPro" id="IPR008756">
    <property type="entry name" value="Peptidase_M56"/>
</dbReference>
<dbReference type="InterPro" id="IPR052173">
    <property type="entry name" value="Beta-lactam_resp_regulator"/>
</dbReference>
<dbReference type="PANTHER" id="PTHR34978:SF3">
    <property type="entry name" value="SLR0241 PROTEIN"/>
    <property type="match status" value="1"/>
</dbReference>
<dbReference type="RefSeq" id="WP_237870103.1">
    <property type="nucleotide sequence ID" value="NZ_JAKLTR010000003.1"/>
</dbReference>
<keyword evidence="2" id="KW-1133">Transmembrane helix</keyword>
<organism evidence="4 5">
    <name type="scientific">Terrimonas ginsenosidimutans</name>
    <dbReference type="NCBI Taxonomy" id="2908004"/>
    <lineage>
        <taxon>Bacteria</taxon>
        <taxon>Pseudomonadati</taxon>
        <taxon>Bacteroidota</taxon>
        <taxon>Chitinophagia</taxon>
        <taxon>Chitinophagales</taxon>
        <taxon>Chitinophagaceae</taxon>
        <taxon>Terrimonas</taxon>
    </lineage>
</organism>
<proteinExistence type="predicted"/>
<keyword evidence="2" id="KW-0812">Transmembrane</keyword>
<evidence type="ECO:0000259" key="3">
    <source>
        <dbReference type="Pfam" id="PF05569"/>
    </source>
</evidence>
<dbReference type="PANTHER" id="PTHR34978">
    <property type="entry name" value="POSSIBLE SENSOR-TRANSDUCER PROTEIN BLAR"/>
    <property type="match status" value="1"/>
</dbReference>
<dbReference type="EMBL" id="JAKLTR010000003">
    <property type="protein sequence ID" value="MCG2614059.1"/>
    <property type="molecule type" value="Genomic_DNA"/>
</dbReference>
<reference evidence="4" key="1">
    <citation type="submission" date="2022-01" db="EMBL/GenBank/DDBJ databases">
        <authorList>
            <person name="Jo J.-H."/>
            <person name="Im W.-T."/>
        </authorList>
    </citation>
    <scope>NUCLEOTIDE SEQUENCE</scope>
    <source>
        <strain evidence="4">NA20</strain>
    </source>
</reference>
<dbReference type="CDD" id="cd07341">
    <property type="entry name" value="M56_BlaR1_MecR1_like"/>
    <property type="match status" value="1"/>
</dbReference>
<accession>A0ABS9KP02</accession>
<keyword evidence="2" id="KW-0472">Membrane</keyword>
<sequence>MQALLIILLKINIALLLFAAAYYFVLRRLTFYSLNRSFLMFGIIFSSIYPFIDLTELFYQQKKIPVAVTKWIPAINPQVTEDVYWKWMIGAFCIGAVVMAIRLTRQFISLYLLHKRSVKDVINNTEVRIVKEQLSPFSFWKNIYINPTLHKTDELEHIIAHENIHVGQLHTADIILAEISVVFYWFNPGVWLMKKAIKENLEFITDEKVLKTGTDKKSYQYSLLDVGQLKPASTITNSFNLSDLKKRIRMMNARRSSKLTLGRYVFILPLLIFISLAFTIAKKEISQSEAAKESLRSVPVLTTAIAPEPEKNIPPALPERPRAKQQVTAKETSSVAAQNREGGSIRITSTTLHERLNTPASVPAVRQTVIGHRLSDTAHTQNMMLRADPPVNDNVITVQGHPLEPKAAAIQETSRSKDSTSGNPSNANNNVERVVIGYKTPKRNN</sequence>
<keyword evidence="5" id="KW-1185">Reference proteome</keyword>
<evidence type="ECO:0000313" key="5">
    <source>
        <dbReference type="Proteomes" id="UP001165367"/>
    </source>
</evidence>
<feature type="transmembrane region" description="Helical" evidence="2">
    <location>
        <begin position="38"/>
        <end position="59"/>
    </location>
</feature>
<protein>
    <submittedName>
        <fullName evidence="4">M56 family metallopeptidase</fullName>
    </submittedName>
</protein>
<comment type="caution">
    <text evidence="4">The sequence shown here is derived from an EMBL/GenBank/DDBJ whole genome shotgun (WGS) entry which is preliminary data.</text>
</comment>
<feature type="transmembrane region" description="Helical" evidence="2">
    <location>
        <begin position="261"/>
        <end position="281"/>
    </location>
</feature>
<evidence type="ECO:0000256" key="2">
    <source>
        <dbReference type="SAM" id="Phobius"/>
    </source>
</evidence>
<dbReference type="Pfam" id="PF05569">
    <property type="entry name" value="Peptidase_M56"/>
    <property type="match status" value="1"/>
</dbReference>